<evidence type="ECO:0000256" key="3">
    <source>
        <dbReference type="ARBA" id="ARBA00023277"/>
    </source>
</evidence>
<dbReference type="PANTHER" id="PTHR42715:SF10">
    <property type="entry name" value="BETA-GLUCOSIDASE"/>
    <property type="match status" value="1"/>
</dbReference>
<dbReference type="InterPro" id="IPR036881">
    <property type="entry name" value="Glyco_hydro_3_C_sf"/>
</dbReference>
<dbReference type="InterPro" id="IPR001764">
    <property type="entry name" value="Glyco_hydro_3_N"/>
</dbReference>
<evidence type="ECO:0000259" key="5">
    <source>
        <dbReference type="SMART" id="SM01217"/>
    </source>
</evidence>
<keyword evidence="3" id="KW-0119">Carbohydrate metabolism</keyword>
<accession>A0ABW1UY04</accession>
<organism evidence="6 7">
    <name type="scientific">Companilactobacillus baiquanensis</name>
    <dbReference type="NCBI Taxonomy" id="2486005"/>
    <lineage>
        <taxon>Bacteria</taxon>
        <taxon>Bacillati</taxon>
        <taxon>Bacillota</taxon>
        <taxon>Bacilli</taxon>
        <taxon>Lactobacillales</taxon>
        <taxon>Lactobacillaceae</taxon>
        <taxon>Companilactobacillus</taxon>
    </lineage>
</organism>
<dbReference type="InterPro" id="IPR036962">
    <property type="entry name" value="Glyco_hydro_3_N_sf"/>
</dbReference>
<keyword evidence="7" id="KW-1185">Reference proteome</keyword>
<proteinExistence type="inferred from homology"/>
<reference evidence="7" key="1">
    <citation type="journal article" date="2019" name="Int. J. Syst. Evol. Microbiol.">
        <title>The Global Catalogue of Microorganisms (GCM) 10K type strain sequencing project: providing services to taxonomists for standard genome sequencing and annotation.</title>
        <authorList>
            <consortium name="The Broad Institute Genomics Platform"/>
            <consortium name="The Broad Institute Genome Sequencing Center for Infectious Disease"/>
            <person name="Wu L."/>
            <person name="Ma J."/>
        </authorList>
    </citation>
    <scope>NUCLEOTIDE SEQUENCE [LARGE SCALE GENOMIC DNA]</scope>
    <source>
        <strain evidence="7">CCM 8895</strain>
    </source>
</reference>
<dbReference type="InterPro" id="IPR002772">
    <property type="entry name" value="Glyco_hydro_3_C"/>
</dbReference>
<dbReference type="PANTHER" id="PTHR42715">
    <property type="entry name" value="BETA-GLUCOSIDASE"/>
    <property type="match status" value="1"/>
</dbReference>
<dbReference type="SUPFAM" id="SSF52279">
    <property type="entry name" value="Beta-D-glucan exohydrolase, C-terminal domain"/>
    <property type="match status" value="1"/>
</dbReference>
<dbReference type="Pfam" id="PF00933">
    <property type="entry name" value="Glyco_hydro_3"/>
    <property type="match status" value="1"/>
</dbReference>
<protein>
    <submittedName>
        <fullName evidence="6">Glycoside hydrolase family 3 N-terminal domain-containing protein</fullName>
    </submittedName>
</protein>
<evidence type="ECO:0000313" key="7">
    <source>
        <dbReference type="Proteomes" id="UP001596186"/>
    </source>
</evidence>
<dbReference type="Pfam" id="PF01915">
    <property type="entry name" value="Glyco_hydro_3_C"/>
    <property type="match status" value="1"/>
</dbReference>
<dbReference type="GO" id="GO:0016787">
    <property type="term" value="F:hydrolase activity"/>
    <property type="evidence" value="ECO:0007669"/>
    <property type="project" value="UniProtKB-KW"/>
</dbReference>
<dbReference type="RefSeq" id="WP_125592642.1">
    <property type="nucleotide sequence ID" value="NZ_JBHSSN010000014.1"/>
</dbReference>
<dbReference type="PRINTS" id="PR00133">
    <property type="entry name" value="GLHYDRLASE3"/>
</dbReference>
<comment type="caution">
    <text evidence="6">The sequence shown here is derived from an EMBL/GenBank/DDBJ whole genome shotgun (WGS) entry which is preliminary data.</text>
</comment>
<dbReference type="SMART" id="SM01217">
    <property type="entry name" value="Fn3_like"/>
    <property type="match status" value="1"/>
</dbReference>
<name>A0ABW1UY04_9LACO</name>
<evidence type="ECO:0000256" key="2">
    <source>
        <dbReference type="ARBA" id="ARBA00022801"/>
    </source>
</evidence>
<evidence type="ECO:0000256" key="4">
    <source>
        <dbReference type="RuleBase" id="RU361161"/>
    </source>
</evidence>
<gene>
    <name evidence="6" type="ORF">ACFP1F_07720</name>
</gene>
<keyword evidence="4" id="KW-0326">Glycosidase</keyword>
<dbReference type="InterPro" id="IPR050288">
    <property type="entry name" value="Cellulose_deg_GH3"/>
</dbReference>
<evidence type="ECO:0000313" key="6">
    <source>
        <dbReference type="EMBL" id="MFC6323622.1"/>
    </source>
</evidence>
<dbReference type="Gene3D" id="3.20.20.300">
    <property type="entry name" value="Glycoside hydrolase, family 3, N-terminal domain"/>
    <property type="match status" value="1"/>
</dbReference>
<dbReference type="Gene3D" id="2.60.40.10">
    <property type="entry name" value="Immunoglobulins"/>
    <property type="match status" value="1"/>
</dbReference>
<dbReference type="EMBL" id="JBHSSN010000014">
    <property type="protein sequence ID" value="MFC6323622.1"/>
    <property type="molecule type" value="Genomic_DNA"/>
</dbReference>
<dbReference type="SUPFAM" id="SSF51445">
    <property type="entry name" value="(Trans)glycosidases"/>
    <property type="match status" value="1"/>
</dbReference>
<dbReference type="InterPro" id="IPR017853">
    <property type="entry name" value="GH"/>
</dbReference>
<sequence length="870" mass="97435">MENTNFSSADHTKLSKEIAQEGMVLLQNNHHVLPLKTKVVAVYGSGAFATVKGGTGSGNVNQETTSIVEGLEKSGFTVTTKSWLNRFQRFYQAKETEYNKDTNILSPAFSIDDPEIHDFKEGTVGIYVISRTSGEGYDRKNEPGDFQLSENEFSNIKRLSEYYENSILLLNIGGVIDTSFVDQCPLLDSILLISQPGMTAGDAVTEILDGTKTPSGKLSDTWTDYQEYPAIDNFGVRNPEYSEGIYVGYRYFDSFNIKPRYEFGYGLSYAEFDIKVNKISVNEEHISIKLEVKNESDKFQGQEVVQAYISNPQSDIPTPYQVLRAYSKTKVLKPHEVQQLQFDIKTEDLVIYDEKNAAFVLTPGVYSVRVGNSSRNTKVVAEIKLDRKTIIKTVEHKMCPQVDPTKLIKNNVELSRTFNVPLFLLKSENFRQADQVQYQDKSDVTTYVVDDRKLPGKYFNEEVISRDKIENLNLIDVYNKRISLETFVANLSDKELVDIVEGDLGQDNDSIIGNASSLVKGAAGQTVSNVQRGIPATVSADGPAGLRLDSSYKNTAWPIGTLVAQTWNRSLIEKMGIAIGEEMKHCKVTFWLAPGMNIHRNPLGGRNFEYFSEDPFLSGTIAAAETKGVQSHAGLGVTIKHFLGNNQESFRNIGNSLIGEQALREIYLKNFEIAIKEEQPLAIMSSYNMVNNYYSGANFEALTNVLRDEWGFQGLVMTDWFSVADPKESMHAGNDLIMPGNSKDTLFAAVSNLKPEFNSDGSIATKKVLNSALMKIETINLLNDFIPDNDGDVLVRVKISSDQLDEKIKESFYNGSVQILDKDHILLQGKWKDNNDLNLGDLQKSAIHILKVIMKTDKFKLQMNKKKEQD</sequence>
<keyword evidence="2 4" id="KW-0378">Hydrolase</keyword>
<dbReference type="Pfam" id="PF14310">
    <property type="entry name" value="Fn3-like"/>
    <property type="match status" value="1"/>
</dbReference>
<dbReference type="InterPro" id="IPR013783">
    <property type="entry name" value="Ig-like_fold"/>
</dbReference>
<comment type="similarity">
    <text evidence="1 4">Belongs to the glycosyl hydrolase 3 family.</text>
</comment>
<dbReference type="Proteomes" id="UP001596186">
    <property type="component" value="Unassembled WGS sequence"/>
</dbReference>
<dbReference type="PROSITE" id="PS00775">
    <property type="entry name" value="GLYCOSYL_HYDROL_F3"/>
    <property type="match status" value="1"/>
</dbReference>
<dbReference type="InterPro" id="IPR026891">
    <property type="entry name" value="Fn3-like"/>
</dbReference>
<dbReference type="Gene3D" id="3.40.50.1700">
    <property type="entry name" value="Glycoside hydrolase family 3 C-terminal domain"/>
    <property type="match status" value="1"/>
</dbReference>
<evidence type="ECO:0000256" key="1">
    <source>
        <dbReference type="ARBA" id="ARBA00005336"/>
    </source>
</evidence>
<dbReference type="InterPro" id="IPR019800">
    <property type="entry name" value="Glyco_hydro_3_AS"/>
</dbReference>
<feature type="domain" description="Fibronectin type III-like" evidence="5">
    <location>
        <begin position="303"/>
        <end position="374"/>
    </location>
</feature>